<organism evidence="1 2">
    <name type="scientific">Dongia mobilis</name>
    <dbReference type="NCBI Taxonomy" id="578943"/>
    <lineage>
        <taxon>Bacteria</taxon>
        <taxon>Pseudomonadati</taxon>
        <taxon>Pseudomonadota</taxon>
        <taxon>Alphaproteobacteria</taxon>
        <taxon>Rhodospirillales</taxon>
        <taxon>Dongiaceae</taxon>
        <taxon>Dongia</taxon>
    </lineage>
</organism>
<proteinExistence type="predicted"/>
<dbReference type="AlphaFoldDB" id="A0A4R6WMD9"/>
<gene>
    <name evidence="1" type="ORF">A8950_1843</name>
</gene>
<evidence type="ECO:0000313" key="2">
    <source>
        <dbReference type="Proteomes" id="UP000295783"/>
    </source>
</evidence>
<protein>
    <submittedName>
        <fullName evidence="1">Magnesium chelatase family protein</fullName>
    </submittedName>
</protein>
<dbReference type="EMBL" id="SNYW01000008">
    <property type="protein sequence ID" value="TDQ82023.1"/>
    <property type="molecule type" value="Genomic_DNA"/>
</dbReference>
<reference evidence="1 2" key="1">
    <citation type="submission" date="2019-03" db="EMBL/GenBank/DDBJ databases">
        <title>Genomic Encyclopedia of Type Strains, Phase III (KMG-III): the genomes of soil and plant-associated and newly described type strains.</title>
        <authorList>
            <person name="Whitman W."/>
        </authorList>
    </citation>
    <scope>NUCLEOTIDE SEQUENCE [LARGE SCALE GENOMIC DNA]</scope>
    <source>
        <strain evidence="1 2">CGMCC 1.7660</strain>
    </source>
</reference>
<evidence type="ECO:0000313" key="1">
    <source>
        <dbReference type="EMBL" id="TDQ82023.1"/>
    </source>
</evidence>
<keyword evidence="2" id="KW-1185">Reference proteome</keyword>
<dbReference type="Proteomes" id="UP000295783">
    <property type="component" value="Unassembled WGS sequence"/>
</dbReference>
<name>A0A4R6WMD9_9PROT</name>
<sequence>MVARIRTVAFEGVDVRPVDVQVQVSGGMPAFTLLRL</sequence>
<accession>A0A4R6WMD9</accession>
<comment type="caution">
    <text evidence="1">The sequence shown here is derived from an EMBL/GenBank/DDBJ whole genome shotgun (WGS) entry which is preliminary data.</text>
</comment>